<name>A0A6C0HIW0_9ZZZZ</name>
<accession>A0A6C0HIW0</accession>
<dbReference type="EMBL" id="MN739961">
    <property type="protein sequence ID" value="QHT80095.1"/>
    <property type="molecule type" value="Genomic_DNA"/>
</dbReference>
<reference evidence="1" key="1">
    <citation type="journal article" date="2020" name="Nature">
        <title>Giant virus diversity and host interactions through global metagenomics.</title>
        <authorList>
            <person name="Schulz F."/>
            <person name="Roux S."/>
            <person name="Paez-Espino D."/>
            <person name="Jungbluth S."/>
            <person name="Walsh D.A."/>
            <person name="Denef V.J."/>
            <person name="McMahon K.D."/>
            <person name="Konstantinidis K.T."/>
            <person name="Eloe-Fadrosh E.A."/>
            <person name="Kyrpides N.C."/>
            <person name="Woyke T."/>
        </authorList>
    </citation>
    <scope>NUCLEOTIDE SEQUENCE</scope>
    <source>
        <strain evidence="1">GVMAG-M-3300023184-105</strain>
    </source>
</reference>
<sequence>MRPITTQTIQPVATLVKRIPSVVDHVNTKPVARYPPMRTRIIYSVATLKML</sequence>
<protein>
    <submittedName>
        <fullName evidence="1">Uncharacterized protein</fullName>
    </submittedName>
</protein>
<organism evidence="1">
    <name type="scientific">viral metagenome</name>
    <dbReference type="NCBI Taxonomy" id="1070528"/>
    <lineage>
        <taxon>unclassified sequences</taxon>
        <taxon>metagenomes</taxon>
        <taxon>organismal metagenomes</taxon>
    </lineage>
</organism>
<proteinExistence type="predicted"/>
<evidence type="ECO:0000313" key="1">
    <source>
        <dbReference type="EMBL" id="QHT80095.1"/>
    </source>
</evidence>
<dbReference type="AlphaFoldDB" id="A0A6C0HIW0"/>